<feature type="transmembrane region" description="Helical" evidence="1">
    <location>
        <begin position="51"/>
        <end position="70"/>
    </location>
</feature>
<reference evidence="2" key="1">
    <citation type="journal article" date="2020" name="bioRxiv">
        <title>Hybrid origin of Populus tomentosa Carr. identified through genome sequencing and phylogenomic analysis.</title>
        <authorList>
            <person name="An X."/>
            <person name="Gao K."/>
            <person name="Chen Z."/>
            <person name="Li J."/>
            <person name="Yang X."/>
            <person name="Yang X."/>
            <person name="Zhou J."/>
            <person name="Guo T."/>
            <person name="Zhao T."/>
            <person name="Huang S."/>
            <person name="Miao D."/>
            <person name="Khan W.U."/>
            <person name="Rao P."/>
            <person name="Ye M."/>
            <person name="Lei B."/>
            <person name="Liao W."/>
            <person name="Wang J."/>
            <person name="Ji L."/>
            <person name="Li Y."/>
            <person name="Guo B."/>
            <person name="Mustafa N.S."/>
            <person name="Li S."/>
            <person name="Yun Q."/>
            <person name="Keller S.R."/>
            <person name="Mao J."/>
            <person name="Zhang R."/>
            <person name="Strauss S.H."/>
        </authorList>
    </citation>
    <scope>NUCLEOTIDE SEQUENCE</scope>
    <source>
        <strain evidence="2">GM15</strain>
        <tissue evidence="2">Leaf</tissue>
    </source>
</reference>
<dbReference type="AlphaFoldDB" id="A0A8X7Y379"/>
<keyword evidence="1" id="KW-1133">Transmembrane helix</keyword>
<sequence length="195" mass="21357">MFLSSRSPLWFLCVFAFSLLFFSVLVPPDILGAVAAEDGALKLLLLEVTKTVVTLVVTLVYCSPWFSFCVSSAQDINDGDEDVRLLWSLTHGLYIDRRYDLSSLPIFINTLSGLYSLLLLTGLLLPQLVMDGYNNHPPPQDSTIGGQSLALKGGAAGSLLFLLAFIIYVFLKRCDCTIIFKVRAGDASSRPVEEA</sequence>
<proteinExistence type="predicted"/>
<organism evidence="2 3">
    <name type="scientific">Populus tomentosa</name>
    <name type="common">Chinese white poplar</name>
    <dbReference type="NCBI Taxonomy" id="118781"/>
    <lineage>
        <taxon>Eukaryota</taxon>
        <taxon>Viridiplantae</taxon>
        <taxon>Streptophyta</taxon>
        <taxon>Embryophyta</taxon>
        <taxon>Tracheophyta</taxon>
        <taxon>Spermatophyta</taxon>
        <taxon>Magnoliopsida</taxon>
        <taxon>eudicotyledons</taxon>
        <taxon>Gunneridae</taxon>
        <taxon>Pentapetalae</taxon>
        <taxon>rosids</taxon>
        <taxon>fabids</taxon>
        <taxon>Malpighiales</taxon>
        <taxon>Salicaceae</taxon>
        <taxon>Saliceae</taxon>
        <taxon>Populus</taxon>
    </lineage>
</organism>
<gene>
    <name evidence="2" type="ORF">POTOM_050126</name>
</gene>
<dbReference type="EMBL" id="JAAWWB010000030">
    <property type="protein sequence ID" value="KAG6745628.1"/>
    <property type="molecule type" value="Genomic_DNA"/>
</dbReference>
<evidence type="ECO:0008006" key="4">
    <source>
        <dbReference type="Google" id="ProtNLM"/>
    </source>
</evidence>
<feature type="transmembrane region" description="Helical" evidence="1">
    <location>
        <begin position="149"/>
        <end position="171"/>
    </location>
</feature>
<keyword evidence="1" id="KW-0472">Membrane</keyword>
<feature type="transmembrane region" description="Helical" evidence="1">
    <location>
        <begin position="106"/>
        <end position="129"/>
    </location>
</feature>
<keyword evidence="1" id="KW-0812">Transmembrane</keyword>
<protein>
    <recommendedName>
        <fullName evidence="4">Transmembrane protein</fullName>
    </recommendedName>
</protein>
<dbReference type="Proteomes" id="UP000886885">
    <property type="component" value="Chromosome 15D"/>
</dbReference>
<keyword evidence="3" id="KW-1185">Reference proteome</keyword>
<name>A0A8X7Y379_POPTO</name>
<evidence type="ECO:0000313" key="2">
    <source>
        <dbReference type="EMBL" id="KAG6745628.1"/>
    </source>
</evidence>
<comment type="caution">
    <text evidence="2">The sequence shown here is derived from an EMBL/GenBank/DDBJ whole genome shotgun (WGS) entry which is preliminary data.</text>
</comment>
<accession>A0A8X7Y379</accession>
<evidence type="ECO:0000313" key="3">
    <source>
        <dbReference type="Proteomes" id="UP000886885"/>
    </source>
</evidence>
<evidence type="ECO:0000256" key="1">
    <source>
        <dbReference type="SAM" id="Phobius"/>
    </source>
</evidence>